<dbReference type="InterPro" id="IPR036649">
    <property type="entry name" value="Pyrophosphatase_sf"/>
</dbReference>
<name>A0ABV6PZ88_9DEIN</name>
<dbReference type="RefSeq" id="WP_188848105.1">
    <property type="nucleotide sequence ID" value="NZ_BMPJ01000033.1"/>
</dbReference>
<comment type="caution">
    <text evidence="1">The sequence shown here is derived from an EMBL/GenBank/DDBJ whole genome shotgun (WGS) entry which is preliminary data.</text>
</comment>
<organism evidence="1 2">
    <name type="scientific">Thermus composti</name>
    <dbReference type="NCBI Taxonomy" id="532059"/>
    <lineage>
        <taxon>Bacteria</taxon>
        <taxon>Thermotogati</taxon>
        <taxon>Deinococcota</taxon>
        <taxon>Deinococci</taxon>
        <taxon>Thermales</taxon>
        <taxon>Thermaceae</taxon>
        <taxon>Thermus</taxon>
    </lineage>
</organism>
<dbReference type="Proteomes" id="UP001589830">
    <property type="component" value="Unassembled WGS sequence"/>
</dbReference>
<gene>
    <name evidence="1" type="ORF">ACFFFP_03160</name>
</gene>
<proteinExistence type="predicted"/>
<dbReference type="SUPFAM" id="SSF50324">
    <property type="entry name" value="Inorganic pyrophosphatase"/>
    <property type="match status" value="1"/>
</dbReference>
<dbReference type="EMBL" id="JBHLTW010000010">
    <property type="protein sequence ID" value="MFC0595175.1"/>
    <property type="molecule type" value="Genomic_DNA"/>
</dbReference>
<evidence type="ECO:0000313" key="1">
    <source>
        <dbReference type="EMBL" id="MFC0595175.1"/>
    </source>
</evidence>
<accession>A0ABV6PZ88</accession>
<sequence>MKRVRMVVEWPRGSPLRHAWREGKLFPLKEDRPAPVNYGLIPGLLNPADGEEVDAVLLGPPLPLGEAEGYVVGLLHLKDGDHKLLLAPTPTPPSLEALKPLLAWFAPERKPKVLGPEAAWAWLRGLGYLEDEHGVP</sequence>
<dbReference type="Gene3D" id="3.90.80.10">
    <property type="entry name" value="Inorganic pyrophosphatase"/>
    <property type="match status" value="1"/>
</dbReference>
<keyword evidence="2" id="KW-1185">Reference proteome</keyword>
<evidence type="ECO:0000313" key="2">
    <source>
        <dbReference type="Proteomes" id="UP001589830"/>
    </source>
</evidence>
<protein>
    <submittedName>
        <fullName evidence="1">ADP-ribosylglycohydrolase</fullName>
    </submittedName>
</protein>
<reference evidence="1 2" key="1">
    <citation type="submission" date="2024-09" db="EMBL/GenBank/DDBJ databases">
        <authorList>
            <person name="Sun Q."/>
            <person name="Mori K."/>
        </authorList>
    </citation>
    <scope>NUCLEOTIDE SEQUENCE [LARGE SCALE GENOMIC DNA]</scope>
    <source>
        <strain evidence="1 2">NCAIM B.02340</strain>
    </source>
</reference>